<name>A0A366H272_9BACT</name>
<proteinExistence type="predicted"/>
<sequence>MLRFIPCLFALAAALHAAEPAKPDAKPAPLFRDFVGLCGHTVNFKPDLYYPVCRWVRDYHPVPWDLGDDTSKLPDWPFAKNKVSWEKIYGSWHAKGLRISVCFQIDNMQKDWKNMTADAHAYAKSFAENFGPGGKWPYVEYVELGNEPGLYDDPSYRTIFEAMARGIREGNPKMKIATCNIETGKSERYWKGTDSIKGLEDLYDVLRVHRYAIAKQWPVWSRSYPEDPAVPYLSRIQELVHWRDANTPGKPVWVSEFGWDAAEKKPDPKGEWARWEDSTDEDQARWLVRSFLLFSGMNIDKAFVYFFNDSDEARLHHASGITRNFEPKPAYHAIAWMLKSLEDYRYARTIKASLEEGYIYEFTPEKEGAPVIWAVWHPTKNDVTASLDTKDMSLQKAERMPLAKDASTAIEVSGAEGKLSLTLSTDPTFLWLAPAPK</sequence>
<keyword evidence="1" id="KW-0732">Signal</keyword>
<accession>A0A366H272</accession>
<feature type="chain" id="PRO_5016604254" evidence="1">
    <location>
        <begin position="18"/>
        <end position="437"/>
    </location>
</feature>
<dbReference type="RefSeq" id="WP_113962135.1">
    <property type="nucleotide sequence ID" value="NZ_QNRR01000019.1"/>
</dbReference>
<dbReference type="AlphaFoldDB" id="A0A366H272"/>
<dbReference type="Gene3D" id="3.20.20.80">
    <property type="entry name" value="Glycosidases"/>
    <property type="match status" value="1"/>
</dbReference>
<organism evidence="2 3">
    <name type="scientific">Roseimicrobium gellanilyticum</name>
    <dbReference type="NCBI Taxonomy" id="748857"/>
    <lineage>
        <taxon>Bacteria</taxon>
        <taxon>Pseudomonadati</taxon>
        <taxon>Verrucomicrobiota</taxon>
        <taxon>Verrucomicrobiia</taxon>
        <taxon>Verrucomicrobiales</taxon>
        <taxon>Verrucomicrobiaceae</taxon>
        <taxon>Roseimicrobium</taxon>
    </lineage>
</organism>
<comment type="caution">
    <text evidence="2">The sequence shown here is derived from an EMBL/GenBank/DDBJ whole genome shotgun (WGS) entry which is preliminary data.</text>
</comment>
<protein>
    <submittedName>
        <fullName evidence="2">Uncharacterized protein</fullName>
    </submittedName>
</protein>
<gene>
    <name evidence="2" type="ORF">DES53_11942</name>
</gene>
<keyword evidence="3" id="KW-1185">Reference proteome</keyword>
<dbReference type="InterPro" id="IPR017853">
    <property type="entry name" value="GH"/>
</dbReference>
<dbReference type="SUPFAM" id="SSF51445">
    <property type="entry name" value="(Trans)glycosidases"/>
    <property type="match status" value="1"/>
</dbReference>
<evidence type="ECO:0000313" key="3">
    <source>
        <dbReference type="Proteomes" id="UP000253426"/>
    </source>
</evidence>
<dbReference type="OrthoDB" id="177731at2"/>
<dbReference type="Proteomes" id="UP000253426">
    <property type="component" value="Unassembled WGS sequence"/>
</dbReference>
<reference evidence="2 3" key="1">
    <citation type="submission" date="2018-06" db="EMBL/GenBank/DDBJ databases">
        <title>Genomic Encyclopedia of Type Strains, Phase IV (KMG-IV): sequencing the most valuable type-strain genomes for metagenomic binning, comparative biology and taxonomic classification.</title>
        <authorList>
            <person name="Goeker M."/>
        </authorList>
    </citation>
    <scope>NUCLEOTIDE SEQUENCE [LARGE SCALE GENOMIC DNA]</scope>
    <source>
        <strain evidence="2 3">DSM 25532</strain>
    </source>
</reference>
<evidence type="ECO:0000256" key="1">
    <source>
        <dbReference type="SAM" id="SignalP"/>
    </source>
</evidence>
<dbReference type="EMBL" id="QNRR01000019">
    <property type="protein sequence ID" value="RBP35876.1"/>
    <property type="molecule type" value="Genomic_DNA"/>
</dbReference>
<feature type="signal peptide" evidence="1">
    <location>
        <begin position="1"/>
        <end position="17"/>
    </location>
</feature>
<evidence type="ECO:0000313" key="2">
    <source>
        <dbReference type="EMBL" id="RBP35876.1"/>
    </source>
</evidence>